<evidence type="ECO:0000313" key="2">
    <source>
        <dbReference type="Proteomes" id="UP000192671"/>
    </source>
</evidence>
<name>A0A1X0U102_9BACT</name>
<dbReference type="Proteomes" id="UP000192671">
    <property type="component" value="Unassembled WGS sequence"/>
</dbReference>
<proteinExistence type="predicted"/>
<dbReference type="EMBL" id="LVWL01000023">
    <property type="protein sequence ID" value="ORI06416.1"/>
    <property type="molecule type" value="Genomic_DNA"/>
</dbReference>
<comment type="caution">
    <text evidence="1">The sequence shown here is derived from an EMBL/GenBank/DDBJ whole genome shotgun (WGS) entry which is preliminary data.</text>
</comment>
<reference evidence="1 2" key="1">
    <citation type="journal article" date="2017" name="Gene Rep">
        <title>The ribosomal RNA operon (rrn) of Campylobacter concisus supports molecular typing to genomospecies level.</title>
        <authorList>
            <person name="Huq M."/>
            <person name="Van T.T.H."/>
            <person name="Gurtler V."/>
            <person name="Elshagmani E."/>
            <person name="Allemailem K.S."/>
            <person name="Smooker P.M."/>
            <person name="Istivan T.S."/>
        </authorList>
    </citation>
    <scope>NUCLEOTIDE SEQUENCE [LARGE SCALE GENOMIC DNA]</scope>
    <source>
        <strain evidence="1 2">RCH 26</strain>
    </source>
</reference>
<protein>
    <submittedName>
        <fullName evidence="1">Uncharacterized protein</fullName>
    </submittedName>
</protein>
<evidence type="ECO:0000313" key="1">
    <source>
        <dbReference type="EMBL" id="ORI06416.1"/>
    </source>
</evidence>
<dbReference type="AlphaFoldDB" id="A0A1X0U102"/>
<gene>
    <name evidence="1" type="ORF">A3835_08620</name>
</gene>
<organism evidence="1 2">
    <name type="scientific">Campylobacter concisus</name>
    <dbReference type="NCBI Taxonomy" id="199"/>
    <lineage>
        <taxon>Bacteria</taxon>
        <taxon>Pseudomonadati</taxon>
        <taxon>Campylobacterota</taxon>
        <taxon>Epsilonproteobacteria</taxon>
        <taxon>Campylobacterales</taxon>
        <taxon>Campylobacteraceae</taxon>
        <taxon>Campylobacter</taxon>
    </lineage>
</organism>
<sequence length="112" mass="13098">MRVRTYVKLYELEKARNFDEIISTLEQSQDVSRDEAVYQAGAKAWLFVDYYINELRHAEAQVKHLKRQLDRLSPGDKSKENFNKNNPLEAKGIFKWHKPLKGASLQNDMQAS</sequence>
<accession>A0A1X0U102</accession>